<evidence type="ECO:0000313" key="7">
    <source>
        <dbReference type="EMBL" id="OMJ96226.1"/>
    </source>
</evidence>
<dbReference type="Pfam" id="PF08123">
    <property type="entry name" value="DOT1"/>
    <property type="match status" value="1"/>
</dbReference>
<evidence type="ECO:0000259" key="6">
    <source>
        <dbReference type="Pfam" id="PF08123"/>
    </source>
</evidence>
<dbReference type="SUPFAM" id="SSF53335">
    <property type="entry name" value="S-adenosyl-L-methionine-dependent methyltransferases"/>
    <property type="match status" value="1"/>
</dbReference>
<dbReference type="InterPro" id="IPR025789">
    <property type="entry name" value="DOT1_dom"/>
</dbReference>
<dbReference type="EMBL" id="MPUH01000002">
    <property type="protein sequence ID" value="OMJ96226.1"/>
    <property type="molecule type" value="Genomic_DNA"/>
</dbReference>
<dbReference type="InterPro" id="IPR029063">
    <property type="entry name" value="SAM-dependent_MTases_sf"/>
</dbReference>
<dbReference type="PANTHER" id="PTHR21451:SF19">
    <property type="entry name" value="ACTIVATED IN BLOCKED UNFOLDED PROTEIN RESPONSE"/>
    <property type="match status" value="1"/>
</dbReference>
<name>A0A1R2D4V0_9CILI</name>
<keyword evidence="8" id="KW-1185">Reference proteome</keyword>
<evidence type="ECO:0000256" key="1">
    <source>
        <dbReference type="ARBA" id="ARBA00012190"/>
    </source>
</evidence>
<dbReference type="OrthoDB" id="311050at2759"/>
<comment type="catalytic activity">
    <reaction evidence="5">
        <text>L-lysyl(79)-[histone H3] + 3 S-adenosyl-L-methionine = N(6),N(6),N(6)-trimethyl-L-lysyl(79)-[histone H3] + 3 S-adenosyl-L-homocysteine + 3 H(+)</text>
        <dbReference type="Rhea" id="RHEA:60328"/>
        <dbReference type="Rhea" id="RHEA-COMP:15549"/>
        <dbReference type="Rhea" id="RHEA-COMP:15552"/>
        <dbReference type="ChEBI" id="CHEBI:15378"/>
        <dbReference type="ChEBI" id="CHEBI:29969"/>
        <dbReference type="ChEBI" id="CHEBI:57856"/>
        <dbReference type="ChEBI" id="CHEBI:59789"/>
        <dbReference type="ChEBI" id="CHEBI:61961"/>
        <dbReference type="EC" id="2.1.1.360"/>
    </reaction>
</comment>
<dbReference type="AlphaFoldDB" id="A0A1R2D4V0"/>
<organism evidence="7 8">
    <name type="scientific">Stentor coeruleus</name>
    <dbReference type="NCBI Taxonomy" id="5963"/>
    <lineage>
        <taxon>Eukaryota</taxon>
        <taxon>Sar</taxon>
        <taxon>Alveolata</taxon>
        <taxon>Ciliophora</taxon>
        <taxon>Postciliodesmatophora</taxon>
        <taxon>Heterotrichea</taxon>
        <taxon>Heterotrichida</taxon>
        <taxon>Stentoridae</taxon>
        <taxon>Stentor</taxon>
    </lineage>
</organism>
<evidence type="ECO:0000256" key="3">
    <source>
        <dbReference type="ARBA" id="ARBA00022853"/>
    </source>
</evidence>
<protein>
    <recommendedName>
        <fullName evidence="2">Histone-lysine N-methyltransferase, H3 lysine-79 specific</fullName>
        <ecNumber evidence="1">2.1.1.360</ecNumber>
    </recommendedName>
    <alternativeName>
        <fullName evidence="4">Histone H3-K79 methyltransferase</fullName>
    </alternativeName>
</protein>
<keyword evidence="3" id="KW-0156">Chromatin regulator</keyword>
<gene>
    <name evidence="7" type="ORF">SteCoe_186</name>
</gene>
<accession>A0A1R2D4V0</accession>
<reference evidence="7 8" key="1">
    <citation type="submission" date="2016-11" db="EMBL/GenBank/DDBJ databases">
        <title>The macronuclear genome of Stentor coeruleus: a giant cell with tiny introns.</title>
        <authorList>
            <person name="Slabodnick M."/>
            <person name="Ruby J.G."/>
            <person name="Reiff S.B."/>
            <person name="Swart E.C."/>
            <person name="Gosai S."/>
            <person name="Prabakaran S."/>
            <person name="Witkowska E."/>
            <person name="Larue G.E."/>
            <person name="Fisher S."/>
            <person name="Freeman R.M."/>
            <person name="Gunawardena J."/>
            <person name="Chu W."/>
            <person name="Stover N.A."/>
            <person name="Gregory B.D."/>
            <person name="Nowacki M."/>
            <person name="Derisi J."/>
            <person name="Roy S.W."/>
            <person name="Marshall W.F."/>
            <person name="Sood P."/>
        </authorList>
    </citation>
    <scope>NUCLEOTIDE SEQUENCE [LARGE SCALE GENOMIC DNA]</scope>
    <source>
        <strain evidence="7">WM001</strain>
    </source>
</reference>
<dbReference type="Proteomes" id="UP000187209">
    <property type="component" value="Unassembled WGS sequence"/>
</dbReference>
<proteinExistence type="predicted"/>
<dbReference type="Gene3D" id="3.40.50.150">
    <property type="entry name" value="Vaccinia Virus protein VP39"/>
    <property type="match status" value="1"/>
</dbReference>
<dbReference type="EC" id="2.1.1.360" evidence="1"/>
<dbReference type="PANTHER" id="PTHR21451">
    <property type="entry name" value="HISTONE H3 METHYLTRANSFERASE"/>
    <property type="match status" value="1"/>
</dbReference>
<evidence type="ECO:0000256" key="5">
    <source>
        <dbReference type="ARBA" id="ARBA00047770"/>
    </source>
</evidence>
<evidence type="ECO:0000256" key="2">
    <source>
        <dbReference type="ARBA" id="ARBA00020987"/>
    </source>
</evidence>
<evidence type="ECO:0000256" key="4">
    <source>
        <dbReference type="ARBA" id="ARBA00029821"/>
    </source>
</evidence>
<sequence length="260" mass="29868">MDIEAEIAAYFINNTKVDDPYTLTEYEELVYSRKELIFNKLTEHFTYTQAKEASKQERMETDQMRVQSLTYGEIEFRSFAELFYTIESRYGGLPQGGIFYDLGSGSGKGILAAALLGNFQECKGIEILDSLHNLCEKLISEYEDKFTQFVISNHDMWTVIPKLKSIKGDIMKVDWTDARMIFVNSTCFDEEMIMEISEIPVAVGTFAISLTKALSANSWVQLETVRRKMSWGHATVYIQRKVDPEEQKKLMIEFGRALDS</sequence>
<comment type="caution">
    <text evidence="7">The sequence shown here is derived from an EMBL/GenBank/DDBJ whole genome shotgun (WGS) entry which is preliminary data.</text>
</comment>
<dbReference type="GO" id="GO:0140956">
    <property type="term" value="F:histone H3K79 trimethyltransferase activity"/>
    <property type="evidence" value="ECO:0007669"/>
    <property type="project" value="UniProtKB-EC"/>
</dbReference>
<dbReference type="InterPro" id="IPR030445">
    <property type="entry name" value="H3-K79_meTrfase"/>
</dbReference>
<dbReference type="GO" id="GO:0051726">
    <property type="term" value="P:regulation of cell cycle"/>
    <property type="evidence" value="ECO:0007669"/>
    <property type="project" value="InterPro"/>
</dbReference>
<evidence type="ECO:0000313" key="8">
    <source>
        <dbReference type="Proteomes" id="UP000187209"/>
    </source>
</evidence>
<feature type="domain" description="DOT1" evidence="6">
    <location>
        <begin position="68"/>
        <end position="200"/>
    </location>
</feature>